<evidence type="ECO:0000259" key="3">
    <source>
        <dbReference type="PROSITE" id="PS50405"/>
    </source>
</evidence>
<dbReference type="SFLD" id="SFLDS00019">
    <property type="entry name" value="Glutathione_Transferase_(cytos"/>
    <property type="match status" value="1"/>
</dbReference>
<comment type="similarity">
    <text evidence="1">Belongs to the GST superfamily.</text>
</comment>
<name>A0AAD7DI17_MYCRO</name>
<feature type="domain" description="GST C-terminal" evidence="3">
    <location>
        <begin position="92"/>
        <end position="220"/>
    </location>
</feature>
<dbReference type="GO" id="GO:0006414">
    <property type="term" value="P:translational elongation"/>
    <property type="evidence" value="ECO:0007669"/>
    <property type="project" value="TreeGrafter"/>
</dbReference>
<dbReference type="InterPro" id="IPR050802">
    <property type="entry name" value="EF-GSTs"/>
</dbReference>
<dbReference type="InterPro" id="IPR036249">
    <property type="entry name" value="Thioredoxin-like_sf"/>
</dbReference>
<dbReference type="InterPro" id="IPR004046">
    <property type="entry name" value="GST_C"/>
</dbReference>
<evidence type="ECO:0000313" key="5">
    <source>
        <dbReference type="Proteomes" id="UP001221757"/>
    </source>
</evidence>
<feature type="domain" description="GST N-terminal" evidence="2">
    <location>
        <begin position="5"/>
        <end position="87"/>
    </location>
</feature>
<protein>
    <submittedName>
        <fullName evidence="4">Glutathione S-transferase C-terminal-like protein</fullName>
    </submittedName>
</protein>
<dbReference type="Gene3D" id="3.40.30.10">
    <property type="entry name" value="Glutaredoxin"/>
    <property type="match status" value="1"/>
</dbReference>
<dbReference type="InterPro" id="IPR036282">
    <property type="entry name" value="Glutathione-S-Trfase_C_sf"/>
</dbReference>
<evidence type="ECO:0000313" key="4">
    <source>
        <dbReference type="EMBL" id="KAJ7692084.1"/>
    </source>
</evidence>
<dbReference type="AlphaFoldDB" id="A0AAD7DI17"/>
<evidence type="ECO:0000256" key="1">
    <source>
        <dbReference type="RuleBase" id="RU003494"/>
    </source>
</evidence>
<dbReference type="Gene3D" id="1.20.1050.10">
    <property type="match status" value="1"/>
</dbReference>
<evidence type="ECO:0000259" key="2">
    <source>
        <dbReference type="PROSITE" id="PS50404"/>
    </source>
</evidence>
<organism evidence="4 5">
    <name type="scientific">Mycena rosella</name>
    <name type="common">Pink bonnet</name>
    <name type="synonym">Agaricus rosellus</name>
    <dbReference type="NCBI Taxonomy" id="1033263"/>
    <lineage>
        <taxon>Eukaryota</taxon>
        <taxon>Fungi</taxon>
        <taxon>Dikarya</taxon>
        <taxon>Basidiomycota</taxon>
        <taxon>Agaricomycotina</taxon>
        <taxon>Agaricomycetes</taxon>
        <taxon>Agaricomycetidae</taxon>
        <taxon>Agaricales</taxon>
        <taxon>Marasmiineae</taxon>
        <taxon>Mycenaceae</taxon>
        <taxon>Mycena</taxon>
    </lineage>
</organism>
<accession>A0AAD7DI17</accession>
<proteinExistence type="inferred from homology"/>
<dbReference type="InterPro" id="IPR004045">
    <property type="entry name" value="Glutathione_S-Trfase_N"/>
</dbReference>
<dbReference type="InterPro" id="IPR040079">
    <property type="entry name" value="Glutathione_S-Trfase"/>
</dbReference>
<dbReference type="Pfam" id="PF02798">
    <property type="entry name" value="GST_N"/>
    <property type="match status" value="1"/>
</dbReference>
<dbReference type="GO" id="GO:0005737">
    <property type="term" value="C:cytoplasm"/>
    <property type="evidence" value="ECO:0007669"/>
    <property type="project" value="TreeGrafter"/>
</dbReference>
<dbReference type="CDD" id="cd03181">
    <property type="entry name" value="GST_C_EF1Bgamma_like"/>
    <property type="match status" value="1"/>
</dbReference>
<dbReference type="Pfam" id="PF00043">
    <property type="entry name" value="GST_C"/>
    <property type="match status" value="1"/>
</dbReference>
<dbReference type="PANTHER" id="PTHR43986:SF1">
    <property type="entry name" value="ELONGATION FACTOR 1-GAMMA"/>
    <property type="match status" value="1"/>
</dbReference>
<sequence>MSEAVAGTLWTTPGQFVGRAIKATAAFGGIKIGYPKGYVHFEDNYKEDFRAKFPHGKIPAWEGADGFTLFESAPIARYVAGLAPSAGLLGKSAQEAALVDQWVHLIEEVNENTENIDQILDGMLVPYSKSIHASFIAGQLRGLTTVNGHLATRTFLVGERITLADIYVASLVLRACGISIDVAARAKLPHLMRHLETIVNQPMFEGIFQPIPVLEKARAYAAPKKSK</sequence>
<dbReference type="PROSITE" id="PS50404">
    <property type="entry name" value="GST_NTER"/>
    <property type="match status" value="1"/>
</dbReference>
<keyword evidence="5" id="KW-1185">Reference proteome</keyword>
<dbReference type="PROSITE" id="PS50405">
    <property type="entry name" value="GST_CTER"/>
    <property type="match status" value="1"/>
</dbReference>
<dbReference type="SUPFAM" id="SSF47616">
    <property type="entry name" value="GST C-terminal domain-like"/>
    <property type="match status" value="1"/>
</dbReference>
<dbReference type="Proteomes" id="UP001221757">
    <property type="component" value="Unassembled WGS sequence"/>
</dbReference>
<gene>
    <name evidence="4" type="ORF">B0H17DRAFT_1010664</name>
</gene>
<dbReference type="GO" id="GO:0005634">
    <property type="term" value="C:nucleus"/>
    <property type="evidence" value="ECO:0007669"/>
    <property type="project" value="TreeGrafter"/>
</dbReference>
<dbReference type="SUPFAM" id="SSF52833">
    <property type="entry name" value="Thioredoxin-like"/>
    <property type="match status" value="1"/>
</dbReference>
<reference evidence="4" key="1">
    <citation type="submission" date="2023-03" db="EMBL/GenBank/DDBJ databases">
        <title>Massive genome expansion in bonnet fungi (Mycena s.s.) driven by repeated elements and novel gene families across ecological guilds.</title>
        <authorList>
            <consortium name="Lawrence Berkeley National Laboratory"/>
            <person name="Harder C.B."/>
            <person name="Miyauchi S."/>
            <person name="Viragh M."/>
            <person name="Kuo A."/>
            <person name="Thoen E."/>
            <person name="Andreopoulos B."/>
            <person name="Lu D."/>
            <person name="Skrede I."/>
            <person name="Drula E."/>
            <person name="Henrissat B."/>
            <person name="Morin E."/>
            <person name="Kohler A."/>
            <person name="Barry K."/>
            <person name="LaButti K."/>
            <person name="Morin E."/>
            <person name="Salamov A."/>
            <person name="Lipzen A."/>
            <person name="Mereny Z."/>
            <person name="Hegedus B."/>
            <person name="Baldrian P."/>
            <person name="Stursova M."/>
            <person name="Weitz H."/>
            <person name="Taylor A."/>
            <person name="Grigoriev I.V."/>
            <person name="Nagy L.G."/>
            <person name="Martin F."/>
            <person name="Kauserud H."/>
        </authorList>
    </citation>
    <scope>NUCLEOTIDE SEQUENCE</scope>
    <source>
        <strain evidence="4">CBHHK067</strain>
    </source>
</reference>
<comment type="caution">
    <text evidence="4">The sequence shown here is derived from an EMBL/GenBank/DDBJ whole genome shotgun (WGS) entry which is preliminary data.</text>
</comment>
<dbReference type="EMBL" id="JARKIE010000054">
    <property type="protein sequence ID" value="KAJ7692084.1"/>
    <property type="molecule type" value="Genomic_DNA"/>
</dbReference>
<dbReference type="InterPro" id="IPR010987">
    <property type="entry name" value="Glutathione-S-Trfase_C-like"/>
</dbReference>
<dbReference type="PANTHER" id="PTHR43986">
    <property type="entry name" value="ELONGATION FACTOR 1-GAMMA"/>
    <property type="match status" value="1"/>
</dbReference>
<dbReference type="CDD" id="cd03044">
    <property type="entry name" value="GST_N_EF1Bgamma"/>
    <property type="match status" value="1"/>
</dbReference>